<keyword evidence="2" id="KW-0479">Metal-binding</keyword>
<dbReference type="PANTHER" id="PTHR32308">
    <property type="entry name" value="LYASE BETA SUBUNIT, PUTATIVE (AFU_ORTHOLOGUE AFUA_4G13030)-RELATED"/>
    <property type="match status" value="1"/>
</dbReference>
<gene>
    <name evidence="5" type="primary">citE</name>
    <name evidence="5" type="ORF">GCM10022402_37420</name>
</gene>
<reference evidence="6" key="1">
    <citation type="journal article" date="2019" name="Int. J. Syst. Evol. Microbiol.">
        <title>The Global Catalogue of Microorganisms (GCM) 10K type strain sequencing project: providing services to taxonomists for standard genome sequencing and annotation.</title>
        <authorList>
            <consortium name="The Broad Institute Genomics Platform"/>
            <consortium name="The Broad Institute Genome Sequencing Center for Infectious Disease"/>
            <person name="Wu L."/>
            <person name="Ma J."/>
        </authorList>
    </citation>
    <scope>NUCLEOTIDE SEQUENCE [LARGE SCALE GENOMIC DNA]</scope>
    <source>
        <strain evidence="6">JCM 17137</strain>
    </source>
</reference>
<evidence type="ECO:0000256" key="2">
    <source>
        <dbReference type="ARBA" id="ARBA00022723"/>
    </source>
</evidence>
<dbReference type="InterPro" id="IPR005000">
    <property type="entry name" value="Aldolase/citrate-lyase_domain"/>
</dbReference>
<comment type="cofactor">
    <cofactor evidence="1">
        <name>Mg(2+)</name>
        <dbReference type="ChEBI" id="CHEBI:18420"/>
    </cofactor>
</comment>
<dbReference type="PANTHER" id="PTHR32308:SF10">
    <property type="entry name" value="CITRATE LYASE SUBUNIT BETA"/>
    <property type="match status" value="1"/>
</dbReference>
<accession>A0ABP7G3D1</accession>
<dbReference type="RefSeq" id="WP_344973915.1">
    <property type="nucleotide sequence ID" value="NZ_BAABDD010000020.1"/>
</dbReference>
<evidence type="ECO:0000256" key="1">
    <source>
        <dbReference type="ARBA" id="ARBA00001946"/>
    </source>
</evidence>
<dbReference type="InterPro" id="IPR011206">
    <property type="entry name" value="Citrate_lyase_beta/mcl1/mcl2"/>
</dbReference>
<keyword evidence="6" id="KW-1185">Reference proteome</keyword>
<dbReference type="Gene3D" id="3.20.20.60">
    <property type="entry name" value="Phosphoenolpyruvate-binding domains"/>
    <property type="match status" value="1"/>
</dbReference>
<dbReference type="InterPro" id="IPR040442">
    <property type="entry name" value="Pyrv_kinase-like_dom_sf"/>
</dbReference>
<dbReference type="SUPFAM" id="SSF51621">
    <property type="entry name" value="Phosphoenolpyruvate/pyruvate domain"/>
    <property type="match status" value="1"/>
</dbReference>
<protein>
    <submittedName>
        <fullName evidence="5">Citrate (Pro-3S)-lyase subunit beta</fullName>
    </submittedName>
</protein>
<dbReference type="Pfam" id="PF03328">
    <property type="entry name" value="HpcH_HpaI"/>
    <property type="match status" value="1"/>
</dbReference>
<evidence type="ECO:0000313" key="5">
    <source>
        <dbReference type="EMBL" id="GAA3755273.1"/>
    </source>
</evidence>
<organism evidence="5 6">
    <name type="scientific">Salinactinospora qingdaonensis</name>
    <dbReference type="NCBI Taxonomy" id="702744"/>
    <lineage>
        <taxon>Bacteria</taxon>
        <taxon>Bacillati</taxon>
        <taxon>Actinomycetota</taxon>
        <taxon>Actinomycetes</taxon>
        <taxon>Streptosporangiales</taxon>
        <taxon>Nocardiopsidaceae</taxon>
        <taxon>Salinactinospora</taxon>
    </lineage>
</organism>
<evidence type="ECO:0000259" key="4">
    <source>
        <dbReference type="Pfam" id="PF03328"/>
    </source>
</evidence>
<evidence type="ECO:0000256" key="3">
    <source>
        <dbReference type="ARBA" id="ARBA00022842"/>
    </source>
</evidence>
<feature type="domain" description="HpcH/HpaI aldolase/citrate lyase" evidence="4">
    <location>
        <begin position="10"/>
        <end position="210"/>
    </location>
</feature>
<comment type="caution">
    <text evidence="5">The sequence shown here is derived from an EMBL/GenBank/DDBJ whole genome shotgun (WGS) entry which is preliminary data.</text>
</comment>
<proteinExistence type="predicted"/>
<dbReference type="PIRSF" id="PIRSF015582">
    <property type="entry name" value="Cit_lyase_B"/>
    <property type="match status" value="1"/>
</dbReference>
<keyword evidence="3" id="KW-0460">Magnesium</keyword>
<dbReference type="EMBL" id="BAABDD010000020">
    <property type="protein sequence ID" value="GAA3755273.1"/>
    <property type="molecule type" value="Genomic_DNA"/>
</dbReference>
<sequence length="281" mass="29382">MSWSPPGPALLFCPADRPERFTKAAAGADVVIVDLEDGCHPQRRDTARQALAQTPLDAQRTIVRVNPATSPEHAADLDAVARAGYDVVMLAKAESPQQVSAIDAQVVALVETPMGALRAAEIAAAAGCVGMMWGAEDLVAGLGGGSSRFADGTYRDVARHVRSTVLLAAGAYGRFAVDAVHLDIADHAGLRAEAEDAVALGFAATACIHPSQVEVIRAAYAPTEEQVAWARRVLAAAEDTPGVFTLDGRMVDAPLFRQAQAIADRAGISRPPRTPTEGPPH</sequence>
<dbReference type="InterPro" id="IPR015813">
    <property type="entry name" value="Pyrv/PenolPyrv_kinase-like_dom"/>
</dbReference>
<dbReference type="Proteomes" id="UP001500908">
    <property type="component" value="Unassembled WGS sequence"/>
</dbReference>
<name>A0ABP7G3D1_9ACTN</name>
<evidence type="ECO:0000313" key="6">
    <source>
        <dbReference type="Proteomes" id="UP001500908"/>
    </source>
</evidence>